<dbReference type="GO" id="GO:0004326">
    <property type="term" value="F:tetrahydrofolylpolyglutamate synthase activity"/>
    <property type="evidence" value="ECO:0007669"/>
    <property type="project" value="UniProtKB-EC"/>
</dbReference>
<dbReference type="GO" id="GO:0008841">
    <property type="term" value="F:dihydrofolate synthase activity"/>
    <property type="evidence" value="ECO:0007669"/>
    <property type="project" value="TreeGrafter"/>
</dbReference>
<evidence type="ECO:0000259" key="12">
    <source>
        <dbReference type="Pfam" id="PF02875"/>
    </source>
</evidence>
<dbReference type="InterPro" id="IPR004101">
    <property type="entry name" value="Mur_ligase_C"/>
</dbReference>
<evidence type="ECO:0000313" key="13">
    <source>
        <dbReference type="EMBL" id="EHN09994.1"/>
    </source>
</evidence>
<dbReference type="PROSITE" id="PS01012">
    <property type="entry name" value="FOLYLPOLYGLU_SYNT_2"/>
    <property type="match status" value="1"/>
</dbReference>
<comment type="catalytic activity">
    <reaction evidence="9">
        <text>(6S)-5,6,7,8-tetrahydrofolyl-(gamma-L-Glu)(n) + L-glutamate + ATP = (6S)-5,6,7,8-tetrahydrofolyl-(gamma-L-Glu)(n+1) + ADP + phosphate + H(+)</text>
        <dbReference type="Rhea" id="RHEA:10580"/>
        <dbReference type="Rhea" id="RHEA-COMP:14738"/>
        <dbReference type="Rhea" id="RHEA-COMP:14740"/>
        <dbReference type="ChEBI" id="CHEBI:15378"/>
        <dbReference type="ChEBI" id="CHEBI:29985"/>
        <dbReference type="ChEBI" id="CHEBI:30616"/>
        <dbReference type="ChEBI" id="CHEBI:43474"/>
        <dbReference type="ChEBI" id="CHEBI:141005"/>
        <dbReference type="ChEBI" id="CHEBI:456216"/>
        <dbReference type="EC" id="6.3.2.17"/>
    </reaction>
</comment>
<feature type="region of interest" description="Disordered" evidence="11">
    <location>
        <begin position="118"/>
        <end position="141"/>
    </location>
</feature>
<evidence type="ECO:0000256" key="1">
    <source>
        <dbReference type="ARBA" id="ARBA00008276"/>
    </source>
</evidence>
<dbReference type="SUPFAM" id="SSF53623">
    <property type="entry name" value="MurD-like peptide ligases, catalytic domain"/>
    <property type="match status" value="1"/>
</dbReference>
<dbReference type="Pfam" id="PF02875">
    <property type="entry name" value="Mur_ligase_C"/>
    <property type="match status" value="1"/>
</dbReference>
<dbReference type="SUPFAM" id="SSF53244">
    <property type="entry name" value="MurD-like peptide ligases, peptide-binding domain"/>
    <property type="match status" value="1"/>
</dbReference>
<comment type="similarity">
    <text evidence="1 10">Belongs to the folylpolyglutamate synthase family.</text>
</comment>
<dbReference type="InterPro" id="IPR036615">
    <property type="entry name" value="Mur_ligase_C_dom_sf"/>
</dbReference>
<dbReference type="PIRSF" id="PIRSF001563">
    <property type="entry name" value="Folylpolyglu_synth"/>
    <property type="match status" value="1"/>
</dbReference>
<reference evidence="13 14" key="1">
    <citation type="journal article" date="2013" name="Biodegradation">
        <title>Quantitative proteomic analysis of ibuprofen-degrading Patulibacter sp. strain I11.</title>
        <authorList>
            <person name="Almeida B."/>
            <person name="Kjeldal H."/>
            <person name="Lolas I."/>
            <person name="Knudsen A.D."/>
            <person name="Carvalho G."/>
            <person name="Nielsen K.L."/>
            <person name="Barreto Crespo M.T."/>
            <person name="Stensballe A."/>
            <person name="Nielsen J.L."/>
        </authorList>
    </citation>
    <scope>NUCLEOTIDE SEQUENCE [LARGE SCALE GENOMIC DNA]</scope>
    <source>
        <strain evidence="13 14">I11</strain>
    </source>
</reference>
<evidence type="ECO:0000256" key="4">
    <source>
        <dbReference type="ARBA" id="ARBA00022723"/>
    </source>
</evidence>
<dbReference type="EMBL" id="AGUD01000244">
    <property type="protein sequence ID" value="EHN09994.1"/>
    <property type="molecule type" value="Genomic_DNA"/>
</dbReference>
<dbReference type="AlphaFoldDB" id="H0E8J4"/>
<organism evidence="13 14">
    <name type="scientific">Patulibacter medicamentivorans</name>
    <dbReference type="NCBI Taxonomy" id="1097667"/>
    <lineage>
        <taxon>Bacteria</taxon>
        <taxon>Bacillati</taxon>
        <taxon>Actinomycetota</taxon>
        <taxon>Thermoleophilia</taxon>
        <taxon>Solirubrobacterales</taxon>
        <taxon>Patulibacteraceae</taxon>
        <taxon>Patulibacter</taxon>
    </lineage>
</organism>
<evidence type="ECO:0000256" key="9">
    <source>
        <dbReference type="ARBA" id="ARBA00047493"/>
    </source>
</evidence>
<evidence type="ECO:0000256" key="3">
    <source>
        <dbReference type="ARBA" id="ARBA00022598"/>
    </source>
</evidence>
<gene>
    <name evidence="13" type="ORF">PAI11_31550</name>
</gene>
<evidence type="ECO:0000256" key="5">
    <source>
        <dbReference type="ARBA" id="ARBA00022741"/>
    </source>
</evidence>
<proteinExistence type="inferred from homology"/>
<dbReference type="OrthoDB" id="9809356at2"/>
<keyword evidence="6 10" id="KW-0067">ATP-binding</keyword>
<evidence type="ECO:0000256" key="8">
    <source>
        <dbReference type="ARBA" id="ARBA00030592"/>
    </source>
</evidence>
<protein>
    <recommendedName>
        <fullName evidence="2">tetrahydrofolate synthase</fullName>
        <ecNumber evidence="2">6.3.2.17</ecNumber>
    </recommendedName>
    <alternativeName>
        <fullName evidence="8">Tetrahydrofolylpolyglutamate synthase</fullName>
    </alternativeName>
</protein>
<dbReference type="Gene3D" id="3.90.190.20">
    <property type="entry name" value="Mur ligase, C-terminal domain"/>
    <property type="match status" value="1"/>
</dbReference>
<feature type="compositionally biased region" description="Gly residues" evidence="11">
    <location>
        <begin position="130"/>
        <end position="140"/>
    </location>
</feature>
<evidence type="ECO:0000313" key="14">
    <source>
        <dbReference type="Proteomes" id="UP000005143"/>
    </source>
</evidence>
<dbReference type="PATRIC" id="fig|1097667.3.peg.3128"/>
<keyword evidence="5 10" id="KW-0547">Nucleotide-binding</keyword>
<evidence type="ECO:0000256" key="7">
    <source>
        <dbReference type="ARBA" id="ARBA00022842"/>
    </source>
</evidence>
<dbReference type="InterPro" id="IPR036565">
    <property type="entry name" value="Mur-like_cat_sf"/>
</dbReference>
<dbReference type="GO" id="GO:0005737">
    <property type="term" value="C:cytoplasm"/>
    <property type="evidence" value="ECO:0007669"/>
    <property type="project" value="TreeGrafter"/>
</dbReference>
<dbReference type="EC" id="6.3.2.17" evidence="2"/>
<evidence type="ECO:0000256" key="2">
    <source>
        <dbReference type="ARBA" id="ARBA00013025"/>
    </source>
</evidence>
<dbReference type="InterPro" id="IPR001645">
    <property type="entry name" value="Folylpolyglutamate_synth"/>
</dbReference>
<dbReference type="NCBIfam" id="TIGR01499">
    <property type="entry name" value="folC"/>
    <property type="match status" value="1"/>
</dbReference>
<keyword evidence="4" id="KW-0479">Metal-binding</keyword>
<feature type="domain" description="Mur ligase C-terminal" evidence="12">
    <location>
        <begin position="315"/>
        <end position="440"/>
    </location>
</feature>
<dbReference type="RefSeq" id="WP_007576950.1">
    <property type="nucleotide sequence ID" value="NZ_AGUD01000244.1"/>
</dbReference>
<dbReference type="InterPro" id="IPR018109">
    <property type="entry name" value="Folylpolyglutamate_synth_CS"/>
</dbReference>
<dbReference type="Proteomes" id="UP000005143">
    <property type="component" value="Unassembled WGS sequence"/>
</dbReference>
<accession>H0E8J4</accession>
<keyword evidence="3 10" id="KW-0436">Ligase</keyword>
<evidence type="ECO:0000256" key="10">
    <source>
        <dbReference type="PIRNR" id="PIRNR001563"/>
    </source>
</evidence>
<evidence type="ECO:0000256" key="6">
    <source>
        <dbReference type="ARBA" id="ARBA00022840"/>
    </source>
</evidence>
<keyword evidence="7" id="KW-0460">Magnesium</keyword>
<sequence length="459" mass="46330">MSGAAGGPGERWDADGWLLERELFGIRPGLARMRALLELLGRPQERFAAIHVVGSNGKTSTVTMAAALLQRRGVRSGAYASPHLVRFAERVQIAGAPLDAGPFAAAVARVRAAAEELEAQRTTASDGQDVGDGGADGGWDGGERVTQFEAITATAYLAFAEAGVECAVIEAGLGGRWDATNVLPRDPAGPGRPPVAVLTSVSLEHTRWLGTTNAAIAAEKVEVLRPGGTLVLGHGLPAEAVAVAEALAAERGATIVRAPADPGSDVPTPGTGPDRGGALFQRRNLATAMAAVDAQLGAPDPAAARALAAGIVVPGRFQTVDPGGSGGPTVIHDGAHNEAGMVALADALDAAPPARPLVALIGVLDDKDPAAMVRALDRWCDRVVAVAPGNPRALPAADLAAIVARALPGRPVDVAAGPHEGLRMARTLAGASGTVLATGSLHLLADLHRGPAAGPASAF</sequence>
<dbReference type="GO" id="GO:0005524">
    <property type="term" value="F:ATP binding"/>
    <property type="evidence" value="ECO:0007669"/>
    <property type="project" value="UniProtKB-KW"/>
</dbReference>
<dbReference type="GO" id="GO:0046872">
    <property type="term" value="F:metal ion binding"/>
    <property type="evidence" value="ECO:0007669"/>
    <property type="project" value="UniProtKB-KW"/>
</dbReference>
<dbReference type="PANTHER" id="PTHR11136:SF0">
    <property type="entry name" value="DIHYDROFOLATE SYNTHETASE-RELATED"/>
    <property type="match status" value="1"/>
</dbReference>
<dbReference type="Gene3D" id="3.40.1190.10">
    <property type="entry name" value="Mur-like, catalytic domain"/>
    <property type="match status" value="1"/>
</dbReference>
<name>H0E8J4_9ACTN</name>
<dbReference type="PANTHER" id="PTHR11136">
    <property type="entry name" value="FOLYLPOLYGLUTAMATE SYNTHASE-RELATED"/>
    <property type="match status" value="1"/>
</dbReference>
<comment type="caution">
    <text evidence="13">The sequence shown here is derived from an EMBL/GenBank/DDBJ whole genome shotgun (WGS) entry which is preliminary data.</text>
</comment>
<keyword evidence="14" id="KW-1185">Reference proteome</keyword>
<evidence type="ECO:0000256" key="11">
    <source>
        <dbReference type="SAM" id="MobiDB-lite"/>
    </source>
</evidence>